<dbReference type="InterPro" id="IPR011333">
    <property type="entry name" value="SKP1/BTB/POZ_sf"/>
</dbReference>
<reference evidence="4" key="2">
    <citation type="submission" date="2018-11" db="EMBL/GenBank/DDBJ databases">
        <title>Trombidioid mite genomics.</title>
        <authorList>
            <person name="Dong X."/>
        </authorList>
    </citation>
    <scope>NUCLEOTIDE SEQUENCE</scope>
    <source>
        <strain evidence="4">UoL-WK</strain>
    </source>
</reference>
<proteinExistence type="predicted"/>
<dbReference type="EMBL" id="NCKU01006232">
    <property type="protein sequence ID" value="RWS03714.1"/>
    <property type="molecule type" value="Genomic_DNA"/>
</dbReference>
<feature type="compositionally biased region" description="Acidic residues" evidence="1">
    <location>
        <begin position="36"/>
        <end position="70"/>
    </location>
</feature>
<gene>
    <name evidence="4" type="ORF">B4U79_18401</name>
    <name evidence="3" type="ORF">B4U79_18407</name>
    <name evidence="2" type="ORF">B4U79_18468</name>
</gene>
<keyword evidence="5" id="KW-1185">Reference proteome</keyword>
<dbReference type="PANTHER" id="PTHR11165">
    <property type="entry name" value="SKP1"/>
    <property type="match status" value="1"/>
</dbReference>
<sequence length="145" mass="16886">MVQDYVKGNMIIQIDDLTDEIFEKMVQWMRHHKDDTDIDTESDESEESEGSNDSEENNGSDENNGSEESDANQMQNISYEIDPWDAEFLDVDLSTLFHLLNAADFWEIKGKSSDEILSMLREKCCFTEGKLQRISNKYEWLARND</sequence>
<dbReference type="Proteomes" id="UP000285301">
    <property type="component" value="Unassembled WGS sequence"/>
</dbReference>
<evidence type="ECO:0008006" key="6">
    <source>
        <dbReference type="Google" id="ProtNLM"/>
    </source>
</evidence>
<organism evidence="4 5">
    <name type="scientific">Dinothrombium tinctorium</name>
    <dbReference type="NCBI Taxonomy" id="1965070"/>
    <lineage>
        <taxon>Eukaryota</taxon>
        <taxon>Metazoa</taxon>
        <taxon>Ecdysozoa</taxon>
        <taxon>Arthropoda</taxon>
        <taxon>Chelicerata</taxon>
        <taxon>Arachnida</taxon>
        <taxon>Acari</taxon>
        <taxon>Acariformes</taxon>
        <taxon>Trombidiformes</taxon>
        <taxon>Prostigmata</taxon>
        <taxon>Anystina</taxon>
        <taxon>Parasitengona</taxon>
        <taxon>Trombidioidea</taxon>
        <taxon>Trombidiidae</taxon>
        <taxon>Dinothrombium</taxon>
    </lineage>
</organism>
<dbReference type="EMBL" id="NCKU01007323">
    <property type="protein sequence ID" value="RWS02721.1"/>
    <property type="molecule type" value="Genomic_DNA"/>
</dbReference>
<dbReference type="AlphaFoldDB" id="A0A3S3NQ24"/>
<dbReference type="Gene3D" id="3.30.710.10">
    <property type="entry name" value="Potassium Channel Kv1.1, Chain A"/>
    <property type="match status" value="1"/>
</dbReference>
<dbReference type="STRING" id="1965070.A0A3S3NQ24"/>
<reference evidence="4 5" key="1">
    <citation type="journal article" date="2018" name="Gigascience">
        <title>Genomes of trombidid mites reveal novel predicted allergens and laterally-transferred genes associated with secondary metabolism.</title>
        <authorList>
            <person name="Dong X."/>
            <person name="Chaisiri K."/>
            <person name="Xia D."/>
            <person name="Armstrong S.D."/>
            <person name="Fang Y."/>
            <person name="Donnelly M.J."/>
            <person name="Kadowaki T."/>
            <person name="McGarry J.W."/>
            <person name="Darby A.C."/>
            <person name="Makepeace B.L."/>
        </authorList>
    </citation>
    <scope>NUCLEOTIDE SEQUENCE [LARGE SCALE GENOMIC DNA]</scope>
    <source>
        <strain evidence="4">UoL-WK</strain>
    </source>
</reference>
<dbReference type="OrthoDB" id="7866916at2759"/>
<evidence type="ECO:0000313" key="3">
    <source>
        <dbReference type="EMBL" id="RWS03714.1"/>
    </source>
</evidence>
<dbReference type="SUPFAM" id="SSF81382">
    <property type="entry name" value="Skp1 dimerisation domain-like"/>
    <property type="match status" value="1"/>
</dbReference>
<dbReference type="EMBL" id="NCKU01006062">
    <property type="protein sequence ID" value="RWS03873.1"/>
    <property type="molecule type" value="Genomic_DNA"/>
</dbReference>
<name>A0A3S3NQ24_9ACAR</name>
<dbReference type="GO" id="GO:0006511">
    <property type="term" value="P:ubiquitin-dependent protein catabolic process"/>
    <property type="evidence" value="ECO:0007669"/>
    <property type="project" value="InterPro"/>
</dbReference>
<evidence type="ECO:0000313" key="2">
    <source>
        <dbReference type="EMBL" id="RWS02721.1"/>
    </source>
</evidence>
<feature type="region of interest" description="Disordered" evidence="1">
    <location>
        <begin position="34"/>
        <end position="77"/>
    </location>
</feature>
<evidence type="ECO:0000256" key="1">
    <source>
        <dbReference type="SAM" id="MobiDB-lite"/>
    </source>
</evidence>
<protein>
    <recommendedName>
        <fullName evidence="6">SKP1 component POZ domain-containing protein</fullName>
    </recommendedName>
</protein>
<comment type="caution">
    <text evidence="4">The sequence shown here is derived from an EMBL/GenBank/DDBJ whole genome shotgun (WGS) entry which is preliminary data.</text>
</comment>
<evidence type="ECO:0000313" key="4">
    <source>
        <dbReference type="EMBL" id="RWS03873.1"/>
    </source>
</evidence>
<evidence type="ECO:0000313" key="5">
    <source>
        <dbReference type="Proteomes" id="UP000285301"/>
    </source>
</evidence>
<accession>A0A3S3NQ24</accession>
<dbReference type="InterPro" id="IPR016897">
    <property type="entry name" value="SKP1"/>
</dbReference>
<dbReference type="InterPro" id="IPR036296">
    <property type="entry name" value="SKP1-like_dim_sf"/>
</dbReference>